<comment type="subcellular location">
    <subcellularLocation>
        <location evidence="6">Cytoplasm</location>
    </subcellularLocation>
</comment>
<gene>
    <name evidence="6 9" type="primary">rhaD</name>
    <name evidence="9" type="ORF">M3N64_13830</name>
</gene>
<evidence type="ECO:0000313" key="9">
    <source>
        <dbReference type="EMBL" id="MCL1632998.1"/>
    </source>
</evidence>
<dbReference type="SMART" id="SM01007">
    <property type="entry name" value="Aldolase_II"/>
    <property type="match status" value="1"/>
</dbReference>
<keyword evidence="1 6" id="KW-0963">Cytoplasm</keyword>
<comment type="catalytic activity">
    <reaction evidence="6">
        <text>L-rhamnulose 1-phosphate = (S)-lactaldehyde + dihydroxyacetone phosphate</text>
        <dbReference type="Rhea" id="RHEA:19689"/>
        <dbReference type="ChEBI" id="CHEBI:18041"/>
        <dbReference type="ChEBI" id="CHEBI:57642"/>
        <dbReference type="ChEBI" id="CHEBI:58313"/>
        <dbReference type="EC" id="4.1.2.19"/>
    </reaction>
</comment>
<dbReference type="Gene3D" id="3.40.225.10">
    <property type="entry name" value="Class II aldolase/adducin N-terminal domain"/>
    <property type="match status" value="1"/>
</dbReference>
<dbReference type="EMBL" id="JAMAST010000034">
    <property type="protein sequence ID" value="MCL1632998.1"/>
    <property type="molecule type" value="Genomic_DNA"/>
</dbReference>
<reference evidence="9 10" key="1">
    <citation type="submission" date="2022-05" db="EMBL/GenBank/DDBJ databases">
        <title>Sporolactobacillus sp nov CPB3-1, isolated from tree bark (Mangifera indica L.).</title>
        <authorList>
            <person name="Phuengjayaem S."/>
            <person name="Tanasupawat S."/>
        </authorList>
    </citation>
    <scope>NUCLEOTIDE SEQUENCE [LARGE SCALE GENOMIC DNA]</scope>
    <source>
        <strain evidence="9 10">CPB3-1</strain>
    </source>
</reference>
<dbReference type="InterPro" id="IPR036409">
    <property type="entry name" value="Aldolase_II/adducin_N_sf"/>
</dbReference>
<dbReference type="PANTHER" id="PTHR22789">
    <property type="entry name" value="FUCULOSE PHOSPHATE ALDOLASE"/>
    <property type="match status" value="1"/>
</dbReference>
<dbReference type="Proteomes" id="UP001203004">
    <property type="component" value="Unassembled WGS sequence"/>
</dbReference>
<evidence type="ECO:0000256" key="1">
    <source>
        <dbReference type="ARBA" id="ARBA00022490"/>
    </source>
</evidence>
<keyword evidence="4 6" id="KW-0456">Lyase</keyword>
<dbReference type="InterPro" id="IPR013447">
    <property type="entry name" value="Rhamnulose-1-P_Aldolase"/>
</dbReference>
<keyword evidence="10" id="KW-1185">Reference proteome</keyword>
<dbReference type="EC" id="4.1.2.19" evidence="6 7"/>
<dbReference type="PANTHER" id="PTHR22789:SF0">
    <property type="entry name" value="3-OXO-TETRONATE 4-PHOSPHATE DECARBOXYLASE-RELATED"/>
    <property type="match status" value="1"/>
</dbReference>
<sequence>MGQFINSPYVKELSKITFRLYDHGWDERNGGNVSYRLTEEEVTPYEDTKKVLKTLPIDFDGKELAGMYFLVTGTGRYFKNIIDFPERDLGLVRIAADGKSVDLLWGFNDGGRPTSEFPTHLMGHKARLKLNPEQRVIMHCHPTNLIAMTFTQKLDEREITRILWKMQTESLVVFPEGVGIIPWMVPGTTTIGEATAAKLADFSSVIWPQHGLFASGTSIDEAYGLIETIEKAAQIWSIIQQHGGKFEQTITDKGLSDLAKAFHVVPREGYLDV</sequence>
<name>A0ABT0MEH4_9BACL</name>
<evidence type="ECO:0000256" key="4">
    <source>
        <dbReference type="ARBA" id="ARBA00023239"/>
    </source>
</evidence>
<evidence type="ECO:0000259" key="8">
    <source>
        <dbReference type="SMART" id="SM01007"/>
    </source>
</evidence>
<dbReference type="NCBIfam" id="TIGR02624">
    <property type="entry name" value="rhamnu_1P_ald"/>
    <property type="match status" value="1"/>
</dbReference>
<accession>A0ABT0MEH4</accession>
<evidence type="ECO:0000313" key="10">
    <source>
        <dbReference type="Proteomes" id="UP001203004"/>
    </source>
</evidence>
<comment type="pathway">
    <text evidence="6">Carbohydrate degradation; L-rhamnose degradation; glycerone phosphate from L-rhamnose: step 3/3.</text>
</comment>
<dbReference type="Pfam" id="PF00596">
    <property type="entry name" value="Aldolase_II"/>
    <property type="match status" value="1"/>
</dbReference>
<keyword evidence="2 6" id="KW-0479">Metal-binding</keyword>
<feature type="binding site" evidence="6">
    <location>
        <position position="210"/>
    </location>
    <ligand>
        <name>Zn(2+)</name>
        <dbReference type="ChEBI" id="CHEBI:29105"/>
    </ligand>
</feature>
<dbReference type="InterPro" id="IPR050197">
    <property type="entry name" value="Aldolase_class_II_sugar_metab"/>
</dbReference>
<dbReference type="RefSeq" id="WP_249104208.1">
    <property type="nucleotide sequence ID" value="NZ_JAMAST010000034.1"/>
</dbReference>
<evidence type="ECO:0000256" key="7">
    <source>
        <dbReference type="NCBIfam" id="TIGR02624"/>
    </source>
</evidence>
<comment type="cofactor">
    <cofactor evidence="6">
        <name>Zn(2+)</name>
        <dbReference type="ChEBI" id="CHEBI:29105"/>
    </cofactor>
    <text evidence="6">Binds 1 zinc ion per subunit.</text>
</comment>
<dbReference type="SUPFAM" id="SSF53639">
    <property type="entry name" value="AraD/HMP-PK domain-like"/>
    <property type="match status" value="1"/>
</dbReference>
<evidence type="ECO:0000256" key="2">
    <source>
        <dbReference type="ARBA" id="ARBA00022723"/>
    </source>
</evidence>
<feature type="binding site" evidence="6">
    <location>
        <position position="141"/>
    </location>
    <ligand>
        <name>Zn(2+)</name>
        <dbReference type="ChEBI" id="CHEBI:29105"/>
    </ligand>
</feature>
<keyword evidence="5 6" id="KW-0684">Rhamnose metabolism</keyword>
<evidence type="ECO:0000256" key="5">
    <source>
        <dbReference type="ARBA" id="ARBA00023308"/>
    </source>
</evidence>
<evidence type="ECO:0000256" key="6">
    <source>
        <dbReference type="HAMAP-Rule" id="MF_00770"/>
    </source>
</evidence>
<feature type="binding site" evidence="6">
    <location>
        <position position="139"/>
    </location>
    <ligand>
        <name>Zn(2+)</name>
        <dbReference type="ChEBI" id="CHEBI:29105"/>
    </ligand>
</feature>
<proteinExistence type="inferred from homology"/>
<dbReference type="GO" id="GO:0008994">
    <property type="term" value="F:rhamnulose-1-phosphate aldolase activity"/>
    <property type="evidence" value="ECO:0007669"/>
    <property type="project" value="UniProtKB-EC"/>
</dbReference>
<protein>
    <recommendedName>
        <fullName evidence="6 7">Rhamnulose-1-phosphate aldolase</fullName>
        <ecNumber evidence="6 7">4.1.2.19</ecNumber>
    </recommendedName>
</protein>
<organism evidence="9 10">
    <name type="scientific">Sporolactobacillus mangiferae</name>
    <dbReference type="NCBI Taxonomy" id="2940498"/>
    <lineage>
        <taxon>Bacteria</taxon>
        <taxon>Bacillati</taxon>
        <taxon>Bacillota</taxon>
        <taxon>Bacilli</taxon>
        <taxon>Bacillales</taxon>
        <taxon>Sporolactobacillaceae</taxon>
        <taxon>Sporolactobacillus</taxon>
    </lineage>
</organism>
<dbReference type="HAMAP" id="MF_00770">
    <property type="entry name" value="RhaD"/>
    <property type="match status" value="1"/>
</dbReference>
<comment type="similarity">
    <text evidence="6">Belongs to the aldolase class II family. RhaD subfamily.</text>
</comment>
<comment type="caution">
    <text evidence="9">The sequence shown here is derived from an EMBL/GenBank/DDBJ whole genome shotgun (WGS) entry which is preliminary data.</text>
</comment>
<keyword evidence="3 6" id="KW-0862">Zinc</keyword>
<feature type="domain" description="Class II aldolase/adducin N-terminal" evidence="8">
    <location>
        <begin position="11"/>
        <end position="237"/>
    </location>
</feature>
<dbReference type="NCBIfam" id="NF002963">
    <property type="entry name" value="PRK03634.1"/>
    <property type="match status" value="1"/>
</dbReference>
<evidence type="ECO:0000256" key="3">
    <source>
        <dbReference type="ARBA" id="ARBA00022833"/>
    </source>
</evidence>
<dbReference type="InterPro" id="IPR001303">
    <property type="entry name" value="Aldolase_II/adducin_N"/>
</dbReference>
<comment type="function">
    <text evidence="6">Catalyzes the reversible cleavage of L-rhamnulose-1-phosphate to dihydroxyacetone phosphate (DHAP) and L-lactaldehyde.</text>
</comment>
<feature type="active site" evidence="6">
    <location>
        <position position="116"/>
    </location>
</feature>